<dbReference type="GO" id="GO:0046983">
    <property type="term" value="F:protein dimerization activity"/>
    <property type="evidence" value="ECO:0007669"/>
    <property type="project" value="InterPro"/>
</dbReference>
<keyword evidence="5" id="KW-0539">Nucleus</keyword>
<dbReference type="PANTHER" id="PTHR48019">
    <property type="entry name" value="SERUM RESPONSE FACTOR HOMOLOG"/>
    <property type="match status" value="1"/>
</dbReference>
<proteinExistence type="evidence at transcript level"/>
<dbReference type="OrthoDB" id="1898716at2759"/>
<dbReference type="GO" id="GO:0045944">
    <property type="term" value="P:positive regulation of transcription by RNA polymerase II"/>
    <property type="evidence" value="ECO:0007669"/>
    <property type="project" value="InterPro"/>
</dbReference>
<dbReference type="InterPro" id="IPR050142">
    <property type="entry name" value="MADS-box/MEF2_TF"/>
</dbReference>
<evidence type="ECO:0000259" key="7">
    <source>
        <dbReference type="PROSITE" id="PS51297"/>
    </source>
</evidence>
<feature type="domain" description="MADS-box" evidence="6">
    <location>
        <begin position="1"/>
        <end position="61"/>
    </location>
</feature>
<dbReference type="PRINTS" id="PR00404">
    <property type="entry name" value="MADSDOMAIN"/>
</dbReference>
<organism evidence="8">
    <name type="scientific">Brachypodium distachyon</name>
    <name type="common">Purple false brome</name>
    <name type="synonym">Trachynia distachya</name>
    <dbReference type="NCBI Taxonomy" id="15368"/>
    <lineage>
        <taxon>Eukaryota</taxon>
        <taxon>Viridiplantae</taxon>
        <taxon>Streptophyta</taxon>
        <taxon>Embryophyta</taxon>
        <taxon>Tracheophyta</taxon>
        <taxon>Spermatophyta</taxon>
        <taxon>Magnoliopsida</taxon>
        <taxon>Liliopsida</taxon>
        <taxon>Poales</taxon>
        <taxon>Poaceae</taxon>
        <taxon>BOP clade</taxon>
        <taxon>Pooideae</taxon>
        <taxon>Stipodae</taxon>
        <taxon>Brachypodieae</taxon>
        <taxon>Brachypodium</taxon>
    </lineage>
</organism>
<keyword evidence="4" id="KW-0804">Transcription</keyword>
<dbReference type="SMART" id="SM00432">
    <property type="entry name" value="MADS"/>
    <property type="match status" value="1"/>
</dbReference>
<dbReference type="eggNOG" id="KOG0014">
    <property type="taxonomic scope" value="Eukaryota"/>
</dbReference>
<dbReference type="GO" id="GO:0000981">
    <property type="term" value="F:DNA-binding transcription factor activity, RNA polymerase II-specific"/>
    <property type="evidence" value="ECO:0000318"/>
    <property type="project" value="GO_Central"/>
</dbReference>
<dbReference type="GO" id="GO:0000978">
    <property type="term" value="F:RNA polymerase II cis-regulatory region sequence-specific DNA binding"/>
    <property type="evidence" value="ECO:0000318"/>
    <property type="project" value="GO_Central"/>
</dbReference>
<feature type="domain" description="K-box" evidence="7">
    <location>
        <begin position="88"/>
        <end position="179"/>
    </location>
</feature>
<reference evidence="9 10" key="1">
    <citation type="journal article" date="2010" name="Nature">
        <title>Genome sequencing and analysis of the model grass Brachypodium distachyon.</title>
        <authorList>
            <consortium name="International Brachypodium Initiative"/>
        </authorList>
    </citation>
    <scope>NUCLEOTIDE SEQUENCE [LARGE SCALE GENOMIC DNA]</scope>
    <source>
        <strain evidence="9 10">Bd21</strain>
    </source>
</reference>
<dbReference type="InterPro" id="IPR036879">
    <property type="entry name" value="TF_MADSbox_sf"/>
</dbReference>
<gene>
    <name evidence="10" type="primary">LOC100825639</name>
    <name evidence="9" type="ORF">BRADI_4g06867v3</name>
</gene>
<dbReference type="PROSITE" id="PS50066">
    <property type="entry name" value="MADS_BOX_2"/>
    <property type="match status" value="1"/>
</dbReference>
<dbReference type="SUPFAM" id="SSF55455">
    <property type="entry name" value="SRF-like"/>
    <property type="match status" value="1"/>
</dbReference>
<dbReference type="EMBL" id="CM000883">
    <property type="protein sequence ID" value="KQJ86644.1"/>
    <property type="molecule type" value="Genomic_DNA"/>
</dbReference>
<keyword evidence="2" id="KW-0805">Transcription regulation</keyword>
<dbReference type="AlphaFoldDB" id="I1II85"/>
<dbReference type="HOGENOM" id="CLU_053053_0_2_1"/>
<dbReference type="InterPro" id="IPR002100">
    <property type="entry name" value="TF_MADSbox"/>
</dbReference>
<evidence type="ECO:0000313" key="10">
    <source>
        <dbReference type="EnsemblPlants" id="KQJ86644"/>
    </source>
</evidence>
<dbReference type="GO" id="GO:0005634">
    <property type="term" value="C:nucleus"/>
    <property type="evidence" value="ECO:0007669"/>
    <property type="project" value="UniProtKB-SubCell"/>
</dbReference>
<dbReference type="EnsemblPlants" id="KQJ86644">
    <property type="protein sequence ID" value="KQJ86644"/>
    <property type="gene ID" value="BRADI_4g06867v3"/>
</dbReference>
<sequence length="221" mass="24727">MGRGKVHLRRIENKVSRQVTFSKRRSGLLKKARELAVLCDADIAAIVFSANGNLYTYSTQSSMDKILERYQRCSLSEGGVIEDYSELEGSTNSDHILLRSQVEALRKSERNLMGEQLGSLTQRGVQQLEQQIGDALRSIRLRRDFLLANSIRELRNKERLLMEQNKILQRKKAELLQASMHKNCTSAFCNAAAASLPNLNISIEDGNSDNEPAGSVMASVD</sequence>
<dbReference type="Gramene" id="KQJ86644">
    <property type="protein sequence ID" value="KQJ86644"/>
    <property type="gene ID" value="BRADI_4g06867v3"/>
</dbReference>
<name>I1II85_BRADI</name>
<evidence type="ECO:0000259" key="6">
    <source>
        <dbReference type="PROSITE" id="PS50066"/>
    </source>
</evidence>
<accession>I1II85</accession>
<dbReference type="Pfam" id="PF01486">
    <property type="entry name" value="K-box"/>
    <property type="match status" value="1"/>
</dbReference>
<reference evidence="9" key="3">
    <citation type="submission" date="2017-06" db="EMBL/GenBank/DDBJ databases">
        <title>WGS assembly of Brachypodium distachyon.</title>
        <authorList>
            <consortium name="The International Brachypodium Initiative"/>
            <person name="Lucas S."/>
            <person name="Harmon-Smith M."/>
            <person name="Lail K."/>
            <person name="Tice H."/>
            <person name="Grimwood J."/>
            <person name="Bruce D."/>
            <person name="Barry K."/>
            <person name="Shu S."/>
            <person name="Lindquist E."/>
            <person name="Wang M."/>
            <person name="Pitluck S."/>
            <person name="Vogel J.P."/>
            <person name="Garvin D.F."/>
            <person name="Mockler T.C."/>
            <person name="Schmutz J."/>
            <person name="Rokhsar D."/>
            <person name="Bevan M.W."/>
        </authorList>
    </citation>
    <scope>NUCLEOTIDE SEQUENCE</scope>
    <source>
        <strain evidence="9">Bd21</strain>
    </source>
</reference>
<dbReference type="Proteomes" id="UP000008810">
    <property type="component" value="Chromosome 4"/>
</dbReference>
<dbReference type="PROSITE" id="PS51297">
    <property type="entry name" value="K_BOX"/>
    <property type="match status" value="1"/>
</dbReference>
<protein>
    <submittedName>
        <fullName evidence="8">MADS-box transcription factor 31</fullName>
    </submittedName>
</protein>
<reference evidence="10" key="4">
    <citation type="submission" date="2018-08" db="UniProtKB">
        <authorList>
            <consortium name="EnsemblPlants"/>
        </authorList>
    </citation>
    <scope>IDENTIFICATION</scope>
    <source>
        <strain evidence="10">cv. Bd21</strain>
    </source>
</reference>
<dbReference type="KEGG" id="bdi:100825639"/>
<keyword evidence="11" id="KW-1185">Reference proteome</keyword>
<dbReference type="EMBL" id="KF469326">
    <property type="protein sequence ID" value="AIG21840.1"/>
    <property type="molecule type" value="mRNA"/>
</dbReference>
<evidence type="ECO:0000256" key="2">
    <source>
        <dbReference type="ARBA" id="ARBA00023015"/>
    </source>
</evidence>
<dbReference type="FunFam" id="3.40.1810.10:FF:000003">
    <property type="entry name" value="MADS-box transcription factor MADS-MC"/>
    <property type="match status" value="1"/>
</dbReference>
<dbReference type="GeneID" id="100825639"/>
<evidence type="ECO:0000256" key="3">
    <source>
        <dbReference type="ARBA" id="ARBA00023125"/>
    </source>
</evidence>
<dbReference type="OMA" id="SMSYDHI"/>
<dbReference type="RefSeq" id="NP_001288315.1">
    <property type="nucleotide sequence ID" value="NM_001301386.1"/>
</dbReference>
<dbReference type="InterPro" id="IPR002487">
    <property type="entry name" value="TF_Kbox"/>
</dbReference>
<evidence type="ECO:0000256" key="1">
    <source>
        <dbReference type="ARBA" id="ARBA00004123"/>
    </source>
</evidence>
<dbReference type="GO" id="GO:0006357">
    <property type="term" value="P:regulation of transcription by RNA polymerase II"/>
    <property type="evidence" value="ECO:0000318"/>
    <property type="project" value="GO_Central"/>
</dbReference>
<evidence type="ECO:0000256" key="4">
    <source>
        <dbReference type="ARBA" id="ARBA00023163"/>
    </source>
</evidence>
<reference evidence="8" key="2">
    <citation type="journal article" date="2014" name="PLoS ONE">
        <title>Genome-wide analysis of the MADS-box gene family in Brachypodium distachyon.</title>
        <authorList>
            <person name="Wei B."/>
            <person name="Zhang R.Z."/>
            <person name="Guo J.J."/>
            <person name="Liu D.M."/>
            <person name="Li A.L."/>
            <person name="Fan R.C."/>
            <person name="Mao L."/>
            <person name="Zhang X.Q."/>
        </authorList>
    </citation>
    <scope>NUCLEOTIDE SEQUENCE</scope>
</reference>
<dbReference type="CDD" id="cd00265">
    <property type="entry name" value="MADS_MEF2_like"/>
    <property type="match status" value="1"/>
</dbReference>
<comment type="subcellular location">
    <subcellularLocation>
        <location evidence="1">Nucleus</location>
    </subcellularLocation>
</comment>
<evidence type="ECO:0000313" key="9">
    <source>
        <dbReference type="EMBL" id="KQJ86644.1"/>
    </source>
</evidence>
<evidence type="ECO:0000256" key="5">
    <source>
        <dbReference type="ARBA" id="ARBA00023242"/>
    </source>
</evidence>
<evidence type="ECO:0000313" key="8">
    <source>
        <dbReference type="EMBL" id="AIG21840.1"/>
    </source>
</evidence>
<keyword evidence="3" id="KW-0238">DNA-binding</keyword>
<evidence type="ECO:0000313" key="11">
    <source>
        <dbReference type="Proteomes" id="UP000008810"/>
    </source>
</evidence>
<dbReference type="Gene3D" id="3.40.1810.10">
    <property type="entry name" value="Transcription factor, MADS-box"/>
    <property type="match status" value="1"/>
</dbReference>
<dbReference type="FunCoup" id="I1II85">
    <property type="interactions" value="6"/>
</dbReference>
<dbReference type="InterPro" id="IPR033896">
    <property type="entry name" value="MEF2-like_N"/>
</dbReference>
<dbReference type="Pfam" id="PF00319">
    <property type="entry name" value="SRF-TF"/>
    <property type="match status" value="1"/>
</dbReference>
<dbReference type="SMR" id="I1II85"/>